<dbReference type="GO" id="GO:0008834">
    <property type="term" value="F:ditrans,polycis-undecaprenyl-diphosphate synthase [(2E,6E)-farnesyl-diphosphate specific] activity"/>
    <property type="evidence" value="ECO:0007669"/>
    <property type="project" value="UniProtKB-UniRule"/>
</dbReference>
<feature type="binding site" evidence="6">
    <location>
        <position position="73"/>
    </location>
    <ligand>
        <name>substrate</name>
    </ligand>
</feature>
<dbReference type="Pfam" id="PF01255">
    <property type="entry name" value="Prenyltransf"/>
    <property type="match status" value="1"/>
</dbReference>
<dbReference type="Proteomes" id="UP001164748">
    <property type="component" value="Chromosome"/>
</dbReference>
<dbReference type="GO" id="GO:0071555">
    <property type="term" value="P:cell wall organization"/>
    <property type="evidence" value="ECO:0007669"/>
    <property type="project" value="UniProtKB-KW"/>
</dbReference>
<keyword evidence="3 6" id="KW-0133">Cell shape</keyword>
<feature type="binding site" evidence="6">
    <location>
        <position position="37"/>
    </location>
    <ligand>
        <name>substrate</name>
    </ligand>
</feature>
<dbReference type="EMBL" id="CP114588">
    <property type="protein sequence ID" value="WBA09227.1"/>
    <property type="molecule type" value="Genomic_DNA"/>
</dbReference>
<evidence type="ECO:0000313" key="8">
    <source>
        <dbReference type="Proteomes" id="UP001164748"/>
    </source>
</evidence>
<keyword evidence="6" id="KW-0479">Metal-binding</keyword>
<dbReference type="HAMAP" id="MF_01139">
    <property type="entry name" value="ISPT"/>
    <property type="match status" value="1"/>
</dbReference>
<dbReference type="GO" id="GO:0000287">
    <property type="term" value="F:magnesium ion binding"/>
    <property type="evidence" value="ECO:0007669"/>
    <property type="project" value="UniProtKB-UniRule"/>
</dbReference>
<feature type="binding site" evidence="6">
    <location>
        <begin position="69"/>
        <end position="71"/>
    </location>
    <ligand>
        <name>substrate</name>
    </ligand>
</feature>
<evidence type="ECO:0000256" key="1">
    <source>
        <dbReference type="ARBA" id="ARBA00022679"/>
    </source>
</evidence>
<organism evidence="7 8">
    <name type="scientific">Salinivibrio kushneri</name>
    <dbReference type="NCBI Taxonomy" id="1908198"/>
    <lineage>
        <taxon>Bacteria</taxon>
        <taxon>Pseudomonadati</taxon>
        <taxon>Pseudomonadota</taxon>
        <taxon>Gammaproteobacteria</taxon>
        <taxon>Vibrionales</taxon>
        <taxon>Vibrionaceae</taxon>
        <taxon>Salinivibrio</taxon>
    </lineage>
</organism>
<comment type="function">
    <text evidence="6">Catalyzes the sequential condensation of isopentenyl diphosphate (IPP) with (2E,6E)-farnesyl diphosphate (E,E-FPP) to yield (2Z,6Z,10Z,14Z,18Z,22Z,26Z,30Z,34E,38E)-undecaprenyl diphosphate (di-trans,octa-cis-UPP). UPP is the precursor of glycosyl carrier lipid in the biosynthesis of bacterial cell wall polysaccharide components such as peptidoglycan and lipopolysaccharide.</text>
</comment>
<feature type="binding site" evidence="6">
    <location>
        <begin position="198"/>
        <end position="200"/>
    </location>
    <ligand>
        <name>substrate</name>
    </ligand>
</feature>
<feature type="active site" description="Proton acceptor" evidence="6">
    <location>
        <position position="72"/>
    </location>
</feature>
<reference evidence="7" key="1">
    <citation type="submission" date="2022-09" db="EMBL/GenBank/DDBJ databases">
        <authorList>
            <person name="Li Z.-J."/>
        </authorList>
    </citation>
    <scope>NUCLEOTIDE SEQUENCE</scope>
    <source>
        <strain evidence="7">TGB11</strain>
    </source>
</reference>
<accession>A0AA47LSH2</accession>
<dbReference type="InterPro" id="IPR036424">
    <property type="entry name" value="UPP_synth-like_sf"/>
</dbReference>
<sequence length="256" mass="28628">MSSQSLDAQLESAALPQHIAVIMDGNGRWAKARGKARVFGHKAGVKAVRKTVKAASELGVKALTLFAFSSENWRRPEDEVSVLMELFINVLSREVKRLDSHGVQLRIIGDTSRFSPSLQAKIAEAEALTADNDRLVLNIAANYGGQWDITQATRRVAEEVAAGQLQPNDIGEQDIARYLMLADLPDVDLMIRTSGECRISNFILWQAAYAELCFTEQYWPDFNEQSLYDAVAWYVNRERRFGCTGEQIKAMITTDK</sequence>
<dbReference type="EC" id="2.5.1.31" evidence="6"/>
<dbReference type="GO" id="GO:0008360">
    <property type="term" value="P:regulation of cell shape"/>
    <property type="evidence" value="ECO:0007669"/>
    <property type="project" value="UniProtKB-KW"/>
</dbReference>
<dbReference type="GO" id="GO:0009252">
    <property type="term" value="P:peptidoglycan biosynthetic process"/>
    <property type="evidence" value="ECO:0007669"/>
    <property type="project" value="UniProtKB-UniRule"/>
</dbReference>
<dbReference type="NCBIfam" id="NF011405">
    <property type="entry name" value="PRK14830.1"/>
    <property type="match status" value="1"/>
</dbReference>
<dbReference type="FunFam" id="3.40.1180.10:FF:000001">
    <property type="entry name" value="(2E,6E)-farnesyl-diphosphate-specific ditrans,polycis-undecaprenyl-diphosphate synthase"/>
    <property type="match status" value="1"/>
</dbReference>
<name>A0AA47LSH2_9GAMM</name>
<feature type="binding site" evidence="6">
    <location>
        <position position="211"/>
    </location>
    <ligand>
        <name>Mg(2+)</name>
        <dbReference type="ChEBI" id="CHEBI:18420"/>
    </ligand>
</feature>
<dbReference type="CDD" id="cd00475">
    <property type="entry name" value="Cis_IPPS"/>
    <property type="match status" value="1"/>
</dbReference>
<feature type="binding site" evidence="6">
    <location>
        <position position="29"/>
    </location>
    <ligand>
        <name>substrate</name>
    </ligand>
</feature>
<feature type="binding site" evidence="6">
    <location>
        <position position="192"/>
    </location>
    <ligand>
        <name>substrate</name>
    </ligand>
</feature>
<feature type="binding site" evidence="6">
    <location>
        <position position="24"/>
    </location>
    <ligand>
        <name>Mg(2+)</name>
        <dbReference type="ChEBI" id="CHEBI:18420"/>
    </ligand>
</feature>
<dbReference type="AlphaFoldDB" id="A0AA47LSH2"/>
<dbReference type="InterPro" id="IPR001441">
    <property type="entry name" value="UPP_synth-like"/>
</dbReference>
<comment type="subunit">
    <text evidence="6">Homodimer.</text>
</comment>
<comment type="catalytic activity">
    <reaction evidence="6">
        <text>8 isopentenyl diphosphate + (2E,6E)-farnesyl diphosphate = di-trans,octa-cis-undecaprenyl diphosphate + 8 diphosphate</text>
        <dbReference type="Rhea" id="RHEA:27551"/>
        <dbReference type="ChEBI" id="CHEBI:33019"/>
        <dbReference type="ChEBI" id="CHEBI:58405"/>
        <dbReference type="ChEBI" id="CHEBI:128769"/>
        <dbReference type="ChEBI" id="CHEBI:175763"/>
        <dbReference type="EC" id="2.5.1.31"/>
    </reaction>
</comment>
<evidence type="ECO:0000313" key="7">
    <source>
        <dbReference type="EMBL" id="WBA09227.1"/>
    </source>
</evidence>
<keyword evidence="1 6" id="KW-0808">Transferase</keyword>
<comment type="cofactor">
    <cofactor evidence="6">
        <name>Mg(2+)</name>
        <dbReference type="ChEBI" id="CHEBI:18420"/>
    </cofactor>
    <text evidence="6">Binds 2 magnesium ions per subunit.</text>
</comment>
<feature type="active site" evidence="6">
    <location>
        <position position="24"/>
    </location>
</feature>
<dbReference type="GO" id="GO:0005829">
    <property type="term" value="C:cytosol"/>
    <property type="evidence" value="ECO:0007669"/>
    <property type="project" value="TreeGrafter"/>
</dbReference>
<dbReference type="SUPFAM" id="SSF64005">
    <property type="entry name" value="Undecaprenyl diphosphate synthase"/>
    <property type="match status" value="1"/>
</dbReference>
<keyword evidence="5 6" id="KW-0961">Cell wall biogenesis/degradation</keyword>
<feature type="binding site" evidence="6">
    <location>
        <position position="41"/>
    </location>
    <ligand>
        <name>substrate</name>
    </ligand>
</feature>
<gene>
    <name evidence="6" type="primary">uppS</name>
    <name evidence="7" type="ORF">N8M53_03125</name>
</gene>
<feature type="binding site" evidence="6">
    <location>
        <position position="75"/>
    </location>
    <ligand>
        <name>substrate</name>
    </ligand>
</feature>
<dbReference type="Gene3D" id="3.40.1180.10">
    <property type="entry name" value="Decaprenyl diphosphate synthase-like"/>
    <property type="match status" value="1"/>
</dbReference>
<dbReference type="GO" id="GO:0016094">
    <property type="term" value="P:polyprenol biosynthetic process"/>
    <property type="evidence" value="ECO:0007669"/>
    <property type="project" value="TreeGrafter"/>
</dbReference>
<dbReference type="PANTHER" id="PTHR10291:SF0">
    <property type="entry name" value="DEHYDRODOLICHYL DIPHOSPHATE SYNTHASE 2"/>
    <property type="match status" value="1"/>
</dbReference>
<evidence type="ECO:0000256" key="2">
    <source>
        <dbReference type="ARBA" id="ARBA00022842"/>
    </source>
</evidence>
<dbReference type="NCBIfam" id="TIGR00055">
    <property type="entry name" value="uppS"/>
    <property type="match status" value="1"/>
</dbReference>
<evidence type="ECO:0000256" key="6">
    <source>
        <dbReference type="HAMAP-Rule" id="MF_01139"/>
    </source>
</evidence>
<protein>
    <recommendedName>
        <fullName evidence="6">Ditrans,polycis-undecaprenyl-diphosphate synthase ((2E,6E)-farnesyl-diphosphate specific)</fullName>
        <ecNumber evidence="6">2.5.1.31</ecNumber>
    </recommendedName>
    <alternativeName>
        <fullName evidence="6">Ditrans,polycis-undecaprenylcistransferase</fullName>
    </alternativeName>
    <alternativeName>
        <fullName evidence="6">Undecaprenyl diphosphate synthase</fullName>
        <shortName evidence="6">UDS</shortName>
    </alternativeName>
    <alternativeName>
        <fullName evidence="6">Undecaprenyl pyrophosphate synthase</fullName>
        <shortName evidence="6">UPP synthase</shortName>
    </alternativeName>
</protein>
<dbReference type="PANTHER" id="PTHR10291">
    <property type="entry name" value="DEHYDRODOLICHYL DIPHOSPHATE SYNTHASE FAMILY MEMBER"/>
    <property type="match status" value="1"/>
</dbReference>
<feature type="binding site" evidence="6">
    <location>
        <begin position="25"/>
        <end position="28"/>
    </location>
    <ligand>
        <name>substrate</name>
    </ligand>
</feature>
<dbReference type="RefSeq" id="WP_077667290.1">
    <property type="nucleotide sequence ID" value="NZ_CP114588.1"/>
</dbReference>
<evidence type="ECO:0000256" key="4">
    <source>
        <dbReference type="ARBA" id="ARBA00022984"/>
    </source>
</evidence>
<proteinExistence type="inferred from homology"/>
<comment type="similarity">
    <text evidence="6">Belongs to the UPP synthase family.</text>
</comment>
<keyword evidence="4 6" id="KW-0573">Peptidoglycan synthesis</keyword>
<evidence type="ECO:0000256" key="3">
    <source>
        <dbReference type="ARBA" id="ARBA00022960"/>
    </source>
</evidence>
<keyword evidence="2 6" id="KW-0460">Magnesium</keyword>
<evidence type="ECO:0000256" key="5">
    <source>
        <dbReference type="ARBA" id="ARBA00023316"/>
    </source>
</evidence>